<dbReference type="AlphaFoldDB" id="A0A0D3HXI2"/>
<dbReference type="SUPFAM" id="SSF51316">
    <property type="entry name" value="Mss4-like"/>
    <property type="match status" value="1"/>
</dbReference>
<dbReference type="EnsemblProtists" id="EOD03717">
    <property type="protein sequence ID" value="EOD03717"/>
    <property type="gene ID" value="EMIHUDRAFT_221862"/>
</dbReference>
<reference evidence="2" key="2">
    <citation type="submission" date="2024-10" db="UniProtKB">
        <authorList>
            <consortium name="EnsemblProtists"/>
        </authorList>
    </citation>
    <scope>IDENTIFICATION</scope>
</reference>
<dbReference type="KEGG" id="ehx:EMIHUDRAFT_221862"/>
<accession>A0A0D3HXI2</accession>
<dbReference type="HOGENOM" id="CLU_091173_0_0_1"/>
<protein>
    <submittedName>
        <fullName evidence="2">Uncharacterized protein</fullName>
    </submittedName>
</protein>
<dbReference type="InterPro" id="IPR011057">
    <property type="entry name" value="Mss4-like_sf"/>
</dbReference>
<dbReference type="PaxDb" id="2903-EOD03717"/>
<sequence length="267" mass="29305">MNQLLAYVQKKHLREMNEAALMHRRLMIGAGLVILTLFAILGAIVATSAGPRLRRLAFGSGAALLLLLLVASVTSSSSRRPHSMFFGLSSSFCSATPSKVSSPLRWAEPSTANDRAATADRICCRNHDYAEWSGSWTASSFPKRLAAGETITFYDVASHLPLYRAPIGRTFDEFFEESKAHGWPSFRDQEVIWENVVVKSGGEVVSGNGTHLGHNLPDRKGNRHCINLVCVSGPPPTAVSTEYTRPDKLCPRACSRRPRPRRSQAGR</sequence>
<keyword evidence="1" id="KW-0472">Membrane</keyword>
<dbReference type="RefSeq" id="XP_005756146.1">
    <property type="nucleotide sequence ID" value="XM_005756089.1"/>
</dbReference>
<keyword evidence="3" id="KW-1185">Reference proteome</keyword>
<dbReference type="Proteomes" id="UP000013827">
    <property type="component" value="Unassembled WGS sequence"/>
</dbReference>
<name>A0A0D3HXI2_EMIH1</name>
<feature type="transmembrane region" description="Helical" evidence="1">
    <location>
        <begin position="26"/>
        <end position="50"/>
    </location>
</feature>
<keyword evidence="1" id="KW-0812">Transmembrane</keyword>
<proteinExistence type="predicted"/>
<feature type="transmembrane region" description="Helical" evidence="1">
    <location>
        <begin position="56"/>
        <end position="74"/>
    </location>
</feature>
<dbReference type="GeneID" id="17249860"/>
<organism evidence="2 3">
    <name type="scientific">Emiliania huxleyi (strain CCMP1516)</name>
    <dbReference type="NCBI Taxonomy" id="280463"/>
    <lineage>
        <taxon>Eukaryota</taxon>
        <taxon>Haptista</taxon>
        <taxon>Haptophyta</taxon>
        <taxon>Prymnesiophyceae</taxon>
        <taxon>Isochrysidales</taxon>
        <taxon>Noelaerhabdaceae</taxon>
        <taxon>Emiliania</taxon>
    </lineage>
</organism>
<reference evidence="3" key="1">
    <citation type="journal article" date="2013" name="Nature">
        <title>Pan genome of the phytoplankton Emiliania underpins its global distribution.</title>
        <authorList>
            <person name="Read B.A."/>
            <person name="Kegel J."/>
            <person name="Klute M.J."/>
            <person name="Kuo A."/>
            <person name="Lefebvre S.C."/>
            <person name="Maumus F."/>
            <person name="Mayer C."/>
            <person name="Miller J."/>
            <person name="Monier A."/>
            <person name="Salamov A."/>
            <person name="Young J."/>
            <person name="Aguilar M."/>
            <person name="Claverie J.M."/>
            <person name="Frickenhaus S."/>
            <person name="Gonzalez K."/>
            <person name="Herman E.K."/>
            <person name="Lin Y.C."/>
            <person name="Napier J."/>
            <person name="Ogata H."/>
            <person name="Sarno A.F."/>
            <person name="Shmutz J."/>
            <person name="Schroeder D."/>
            <person name="de Vargas C."/>
            <person name="Verret F."/>
            <person name="von Dassow P."/>
            <person name="Valentin K."/>
            <person name="Van de Peer Y."/>
            <person name="Wheeler G."/>
            <person name="Dacks J.B."/>
            <person name="Delwiche C.F."/>
            <person name="Dyhrman S.T."/>
            <person name="Glockner G."/>
            <person name="John U."/>
            <person name="Richards T."/>
            <person name="Worden A.Z."/>
            <person name="Zhang X."/>
            <person name="Grigoriev I.V."/>
            <person name="Allen A.E."/>
            <person name="Bidle K."/>
            <person name="Borodovsky M."/>
            <person name="Bowler C."/>
            <person name="Brownlee C."/>
            <person name="Cock J.M."/>
            <person name="Elias M."/>
            <person name="Gladyshev V.N."/>
            <person name="Groth M."/>
            <person name="Guda C."/>
            <person name="Hadaegh A."/>
            <person name="Iglesias-Rodriguez M.D."/>
            <person name="Jenkins J."/>
            <person name="Jones B.M."/>
            <person name="Lawson T."/>
            <person name="Leese F."/>
            <person name="Lindquist E."/>
            <person name="Lobanov A."/>
            <person name="Lomsadze A."/>
            <person name="Malik S.B."/>
            <person name="Marsh M.E."/>
            <person name="Mackinder L."/>
            <person name="Mock T."/>
            <person name="Mueller-Roeber B."/>
            <person name="Pagarete A."/>
            <person name="Parker M."/>
            <person name="Probert I."/>
            <person name="Quesneville H."/>
            <person name="Raines C."/>
            <person name="Rensing S.A."/>
            <person name="Riano-Pachon D.M."/>
            <person name="Richier S."/>
            <person name="Rokitta S."/>
            <person name="Shiraiwa Y."/>
            <person name="Soanes D.M."/>
            <person name="van der Giezen M."/>
            <person name="Wahlund T.M."/>
            <person name="Williams B."/>
            <person name="Wilson W."/>
            <person name="Wolfe G."/>
            <person name="Wurch L.L."/>
        </authorList>
    </citation>
    <scope>NUCLEOTIDE SEQUENCE</scope>
</reference>
<keyword evidence="1" id="KW-1133">Transmembrane helix</keyword>
<evidence type="ECO:0000313" key="3">
    <source>
        <dbReference type="Proteomes" id="UP000013827"/>
    </source>
</evidence>
<dbReference type="Gene3D" id="2.170.150.20">
    <property type="entry name" value="Peptide methionine sulfoxide reductase"/>
    <property type="match status" value="1"/>
</dbReference>
<evidence type="ECO:0000313" key="2">
    <source>
        <dbReference type="EnsemblProtists" id="EOD03717"/>
    </source>
</evidence>
<evidence type="ECO:0000256" key="1">
    <source>
        <dbReference type="SAM" id="Phobius"/>
    </source>
</evidence>